<reference evidence="2" key="2">
    <citation type="submission" date="2020-08" db="EMBL/GenBank/DDBJ databases">
        <title>The Agave Microbiome: Exploring the role of microbial communities in plant adaptations to desert environments.</title>
        <authorList>
            <person name="Partida-Martinez L.P."/>
        </authorList>
    </citation>
    <scope>NUCLEOTIDE SEQUENCE [LARGE SCALE GENOMIC DNA]</scope>
    <source>
        <strain evidence="2">AT2.8</strain>
    </source>
</reference>
<dbReference type="Proteomes" id="UP000548423">
    <property type="component" value="Unassembled WGS sequence"/>
</dbReference>
<comment type="caution">
    <text evidence="1">The sequence shown here is derived from an EMBL/GenBank/DDBJ whole genome shotgun (WGS) entry which is preliminary data.</text>
</comment>
<dbReference type="EMBL" id="JACCBX010000006">
    <property type="protein sequence ID" value="NYE06304.1"/>
    <property type="molecule type" value="Genomic_DNA"/>
</dbReference>
<dbReference type="AlphaFoldDB" id="A0A852TGJ5"/>
<evidence type="ECO:0000313" key="2">
    <source>
        <dbReference type="Proteomes" id="UP000548423"/>
    </source>
</evidence>
<evidence type="ECO:0000313" key="1">
    <source>
        <dbReference type="EMBL" id="NYE06304.1"/>
    </source>
</evidence>
<sequence>MINRGEYAEEKRNAGKITFHDAVIPGNRAIESAGEAAIMTFIRFLTSSEAMEVSKDNGAVRLTPKGRLSSMVHIYR</sequence>
<protein>
    <submittedName>
        <fullName evidence="1">Uncharacterized protein</fullName>
    </submittedName>
</protein>
<name>A0A852TGJ5_9BACI</name>
<proteinExistence type="predicted"/>
<reference evidence="2" key="1">
    <citation type="submission" date="2020-07" db="EMBL/GenBank/DDBJ databases">
        <authorList>
            <person name="Partida-Martinez L."/>
            <person name="Huntemann M."/>
            <person name="Clum A."/>
            <person name="Wang J."/>
            <person name="Palaniappan K."/>
            <person name="Ritter S."/>
            <person name="Chen I.-M."/>
            <person name="Stamatis D."/>
            <person name="Reddy T."/>
            <person name="O'Malley R."/>
            <person name="Daum C."/>
            <person name="Shapiro N."/>
            <person name="Ivanova N."/>
            <person name="Kyrpides N."/>
            <person name="Woyke T."/>
        </authorList>
    </citation>
    <scope>NUCLEOTIDE SEQUENCE [LARGE SCALE GENOMIC DNA]</scope>
    <source>
        <strain evidence="2">AT2.8</strain>
    </source>
</reference>
<gene>
    <name evidence="1" type="ORF">F4694_003084</name>
</gene>
<accession>A0A852TGJ5</accession>
<organism evidence="1 2">
    <name type="scientific">Neobacillus niacini</name>
    <dbReference type="NCBI Taxonomy" id="86668"/>
    <lineage>
        <taxon>Bacteria</taxon>
        <taxon>Bacillati</taxon>
        <taxon>Bacillota</taxon>
        <taxon>Bacilli</taxon>
        <taxon>Bacillales</taxon>
        <taxon>Bacillaceae</taxon>
        <taxon>Neobacillus</taxon>
    </lineage>
</organism>